<dbReference type="EMBL" id="KV745049">
    <property type="protein sequence ID" value="OCK78612.1"/>
    <property type="molecule type" value="Genomic_DNA"/>
</dbReference>
<feature type="compositionally biased region" description="Basic and acidic residues" evidence="1">
    <location>
        <begin position="108"/>
        <end position="117"/>
    </location>
</feature>
<reference evidence="2 3" key="1">
    <citation type="journal article" date="2016" name="Nat. Commun.">
        <title>Ectomycorrhizal ecology is imprinted in the genome of the dominant symbiotic fungus Cenococcum geophilum.</title>
        <authorList>
            <consortium name="DOE Joint Genome Institute"/>
            <person name="Peter M."/>
            <person name="Kohler A."/>
            <person name="Ohm R.A."/>
            <person name="Kuo A."/>
            <person name="Krutzmann J."/>
            <person name="Morin E."/>
            <person name="Arend M."/>
            <person name="Barry K.W."/>
            <person name="Binder M."/>
            <person name="Choi C."/>
            <person name="Clum A."/>
            <person name="Copeland A."/>
            <person name="Grisel N."/>
            <person name="Haridas S."/>
            <person name="Kipfer T."/>
            <person name="LaButti K."/>
            <person name="Lindquist E."/>
            <person name="Lipzen A."/>
            <person name="Maire R."/>
            <person name="Meier B."/>
            <person name="Mihaltcheva S."/>
            <person name="Molinier V."/>
            <person name="Murat C."/>
            <person name="Poggeler S."/>
            <person name="Quandt C.A."/>
            <person name="Sperisen C."/>
            <person name="Tritt A."/>
            <person name="Tisserant E."/>
            <person name="Crous P.W."/>
            <person name="Henrissat B."/>
            <person name="Nehls U."/>
            <person name="Egli S."/>
            <person name="Spatafora J.W."/>
            <person name="Grigoriev I.V."/>
            <person name="Martin F.M."/>
        </authorList>
    </citation>
    <scope>NUCLEOTIDE SEQUENCE [LARGE SCALE GENOMIC DNA]</scope>
    <source>
        <strain evidence="2 3">CBS 459.81</strain>
    </source>
</reference>
<evidence type="ECO:0000313" key="2">
    <source>
        <dbReference type="EMBL" id="OCK78612.1"/>
    </source>
</evidence>
<evidence type="ECO:0000256" key="1">
    <source>
        <dbReference type="SAM" id="MobiDB-lite"/>
    </source>
</evidence>
<evidence type="ECO:0000313" key="3">
    <source>
        <dbReference type="Proteomes" id="UP000250266"/>
    </source>
</evidence>
<dbReference type="Proteomes" id="UP000250266">
    <property type="component" value="Unassembled WGS sequence"/>
</dbReference>
<name>A0A8E2E766_9PEZI</name>
<dbReference type="AlphaFoldDB" id="A0A8E2E766"/>
<sequence length="150" mass="16713">MALRRFEKVFNASGFVVSAAGGESERLTFSAFKKKKNGQMVECCVLGPEPRREQPCLSRYCVTQGVECFECKRPVRVAASEFQKAEMDEGDVEGLLCGLGRKNSNKKKKEERERAAWDEGSGSGCLVIWTLLSRSRRPKCGQKLWPTSAA</sequence>
<accession>A0A8E2E766</accession>
<feature type="region of interest" description="Disordered" evidence="1">
    <location>
        <begin position="100"/>
        <end position="119"/>
    </location>
</feature>
<proteinExistence type="predicted"/>
<organism evidence="2 3">
    <name type="scientific">Lepidopterella palustris CBS 459.81</name>
    <dbReference type="NCBI Taxonomy" id="1314670"/>
    <lineage>
        <taxon>Eukaryota</taxon>
        <taxon>Fungi</taxon>
        <taxon>Dikarya</taxon>
        <taxon>Ascomycota</taxon>
        <taxon>Pezizomycotina</taxon>
        <taxon>Dothideomycetes</taxon>
        <taxon>Pleosporomycetidae</taxon>
        <taxon>Mytilinidiales</taxon>
        <taxon>Argynnaceae</taxon>
        <taxon>Lepidopterella</taxon>
    </lineage>
</organism>
<protein>
    <submittedName>
        <fullName evidence="2">Uncharacterized protein</fullName>
    </submittedName>
</protein>
<keyword evidence="3" id="KW-1185">Reference proteome</keyword>
<gene>
    <name evidence="2" type="ORF">K432DRAFT_88747</name>
</gene>